<evidence type="ECO:0000313" key="1">
    <source>
        <dbReference type="EMBL" id="TPP61163.1"/>
    </source>
</evidence>
<evidence type="ECO:0000313" key="2">
    <source>
        <dbReference type="Proteomes" id="UP000316759"/>
    </source>
</evidence>
<accession>A0A504YIY4</accession>
<dbReference type="AlphaFoldDB" id="A0A504YIY4"/>
<keyword evidence="2" id="KW-1185">Reference proteome</keyword>
<sequence length="109" mass="12062">MGDLYNAQRQQDTSEYQRRFLRKEVADHTGLYNSISTVTRARPGLTDMPKADGKLTEGNRKASIALAQYYHLGFALERPNQVSSIDPTNDIGYTIRCGITGFITCSSGA</sequence>
<gene>
    <name evidence="1" type="ORF">FGIG_08837</name>
</gene>
<reference evidence="1 2" key="1">
    <citation type="submission" date="2019-04" db="EMBL/GenBank/DDBJ databases">
        <title>Annotation for the trematode Fasciola gigantica.</title>
        <authorList>
            <person name="Choi Y.-J."/>
        </authorList>
    </citation>
    <scope>NUCLEOTIDE SEQUENCE [LARGE SCALE GENOMIC DNA]</scope>
    <source>
        <strain evidence="1">Uganda_cow_1</strain>
    </source>
</reference>
<dbReference type="EMBL" id="SUNJ01008537">
    <property type="protein sequence ID" value="TPP61163.1"/>
    <property type="molecule type" value="Genomic_DNA"/>
</dbReference>
<comment type="caution">
    <text evidence="1">The sequence shown here is derived from an EMBL/GenBank/DDBJ whole genome shotgun (WGS) entry which is preliminary data.</text>
</comment>
<name>A0A504YIY4_FASGI</name>
<dbReference type="OrthoDB" id="6315194at2759"/>
<organism evidence="1 2">
    <name type="scientific">Fasciola gigantica</name>
    <name type="common">Giant liver fluke</name>
    <dbReference type="NCBI Taxonomy" id="46835"/>
    <lineage>
        <taxon>Eukaryota</taxon>
        <taxon>Metazoa</taxon>
        <taxon>Spiralia</taxon>
        <taxon>Lophotrochozoa</taxon>
        <taxon>Platyhelminthes</taxon>
        <taxon>Trematoda</taxon>
        <taxon>Digenea</taxon>
        <taxon>Plagiorchiida</taxon>
        <taxon>Echinostomata</taxon>
        <taxon>Echinostomatoidea</taxon>
        <taxon>Fasciolidae</taxon>
        <taxon>Fasciola</taxon>
    </lineage>
</organism>
<dbReference type="Proteomes" id="UP000316759">
    <property type="component" value="Unassembled WGS sequence"/>
</dbReference>
<protein>
    <submittedName>
        <fullName evidence="1">Uncharacterized protein</fullName>
    </submittedName>
</protein>
<proteinExistence type="predicted"/>